<keyword evidence="2" id="KW-1185">Reference proteome</keyword>
<dbReference type="EMBL" id="JASNQZ010000001">
    <property type="protein sequence ID" value="KAL0961253.1"/>
    <property type="molecule type" value="Genomic_DNA"/>
</dbReference>
<evidence type="ECO:0000313" key="2">
    <source>
        <dbReference type="Proteomes" id="UP001556367"/>
    </source>
</evidence>
<accession>A0ABR3K1E5</accession>
<protein>
    <recommendedName>
        <fullName evidence="3">F-box domain-containing protein</fullName>
    </recommendedName>
</protein>
<gene>
    <name evidence="1" type="ORF">HGRIS_006215</name>
</gene>
<sequence length="532" mass="59842">MHRCLKIAEIVHNVVNNISPYMNQDCDAIVDLASVANFALTCRAFTEPALDRLWYELPSLRPLLQLLPEDSWELIRVKPLSEDTGSDSDSDDGWVGPTYLFRFTRTLQPNDWMHFSAYARRVRSFMHVQESVTEISVAVSVLRDLSLHKPFTRLLPRLRELVWMDDREDALPYIHLFLSPDITRLQVGYPEDPQDVDGQTARQLSTLSASCPSIKSLDSLQIPLPLLSRILTSGSPGFSKLESLVVLGSLPEDALSYLAKLSSLKCFKYSPIDDQFPEFHDVHAFASLCDFEITLWSDSDAAQIFLERTRLPNLTKLSIVIHATLSLDQFRRLYNTISKFASLRELMIKTFASEDPPPVTTSMSINVNDTAIIAPLLALRRLHTLHLENDDIRLDDDAVSRLAQSLPDLRVFRIIPLNAYFRVCPIQIGLTALHKLAELCPNIEAFAAGIDFESISSISSCFPPTGSHLRQLGVGQSLLQSHDAERAAAVLCAWFPRLRIVSFWEGPEGLENDQQAKWEAVEGFIAKALART</sequence>
<dbReference type="SUPFAM" id="SSF52047">
    <property type="entry name" value="RNI-like"/>
    <property type="match status" value="1"/>
</dbReference>
<evidence type="ECO:0008006" key="3">
    <source>
        <dbReference type="Google" id="ProtNLM"/>
    </source>
</evidence>
<organism evidence="1 2">
    <name type="scientific">Hohenbuehelia grisea</name>
    <dbReference type="NCBI Taxonomy" id="104357"/>
    <lineage>
        <taxon>Eukaryota</taxon>
        <taxon>Fungi</taxon>
        <taxon>Dikarya</taxon>
        <taxon>Basidiomycota</taxon>
        <taxon>Agaricomycotina</taxon>
        <taxon>Agaricomycetes</taxon>
        <taxon>Agaricomycetidae</taxon>
        <taxon>Agaricales</taxon>
        <taxon>Pleurotineae</taxon>
        <taxon>Pleurotaceae</taxon>
        <taxon>Hohenbuehelia</taxon>
    </lineage>
</organism>
<reference evidence="2" key="1">
    <citation type="submission" date="2024-06" db="EMBL/GenBank/DDBJ databases">
        <title>Multi-omics analyses provide insights into the biosynthesis of the anticancer antibiotic pleurotin in Hohenbuehelia grisea.</title>
        <authorList>
            <person name="Weaver J.A."/>
            <person name="Alberti F."/>
        </authorList>
    </citation>
    <scope>NUCLEOTIDE SEQUENCE [LARGE SCALE GENOMIC DNA]</scope>
    <source>
        <strain evidence="2">T-177</strain>
    </source>
</reference>
<proteinExistence type="predicted"/>
<comment type="caution">
    <text evidence="1">The sequence shown here is derived from an EMBL/GenBank/DDBJ whole genome shotgun (WGS) entry which is preliminary data.</text>
</comment>
<dbReference type="Gene3D" id="3.80.10.10">
    <property type="entry name" value="Ribonuclease Inhibitor"/>
    <property type="match status" value="1"/>
</dbReference>
<evidence type="ECO:0000313" key="1">
    <source>
        <dbReference type="EMBL" id="KAL0961253.1"/>
    </source>
</evidence>
<dbReference type="InterPro" id="IPR032675">
    <property type="entry name" value="LRR_dom_sf"/>
</dbReference>
<dbReference type="Proteomes" id="UP001556367">
    <property type="component" value="Unassembled WGS sequence"/>
</dbReference>
<name>A0ABR3K1E5_9AGAR</name>